<evidence type="ECO:0000313" key="1">
    <source>
        <dbReference type="EMBL" id="KKM07082.1"/>
    </source>
</evidence>
<dbReference type="AlphaFoldDB" id="A0A0F9HVB4"/>
<comment type="caution">
    <text evidence="1">The sequence shown here is derived from an EMBL/GenBank/DDBJ whole genome shotgun (WGS) entry which is preliminary data.</text>
</comment>
<sequence length="66" mass="7534">MSEIKQHVPEVSKQMLLDVGINAFAVELLVESYFGRNKVARDHILKDGKLEFCFRSHKTPLFEGDA</sequence>
<gene>
    <name evidence="1" type="ORF">LCGC14_1737540</name>
</gene>
<protein>
    <submittedName>
        <fullName evidence="1">Uncharacterized protein</fullName>
    </submittedName>
</protein>
<proteinExistence type="predicted"/>
<organism evidence="1">
    <name type="scientific">marine sediment metagenome</name>
    <dbReference type="NCBI Taxonomy" id="412755"/>
    <lineage>
        <taxon>unclassified sequences</taxon>
        <taxon>metagenomes</taxon>
        <taxon>ecological metagenomes</taxon>
    </lineage>
</organism>
<accession>A0A0F9HVB4</accession>
<reference evidence="1" key="1">
    <citation type="journal article" date="2015" name="Nature">
        <title>Complex archaea that bridge the gap between prokaryotes and eukaryotes.</title>
        <authorList>
            <person name="Spang A."/>
            <person name="Saw J.H."/>
            <person name="Jorgensen S.L."/>
            <person name="Zaremba-Niedzwiedzka K."/>
            <person name="Martijn J."/>
            <person name="Lind A.E."/>
            <person name="van Eijk R."/>
            <person name="Schleper C."/>
            <person name="Guy L."/>
            <person name="Ettema T.J."/>
        </authorList>
    </citation>
    <scope>NUCLEOTIDE SEQUENCE</scope>
</reference>
<name>A0A0F9HVB4_9ZZZZ</name>
<dbReference type="EMBL" id="LAZR01015851">
    <property type="protein sequence ID" value="KKM07082.1"/>
    <property type="molecule type" value="Genomic_DNA"/>
</dbReference>